<dbReference type="GeneID" id="27323758"/>
<accession>A0A0D1ZX20</accession>
<dbReference type="STRING" id="212818.A0A0D1ZX20"/>
<feature type="region of interest" description="Disordered" evidence="1">
    <location>
        <begin position="1"/>
        <end position="71"/>
    </location>
</feature>
<proteinExistence type="predicted"/>
<keyword evidence="4" id="KW-1185">Reference proteome</keyword>
<evidence type="ECO:0000313" key="3">
    <source>
        <dbReference type="EMBL" id="KIV91368.1"/>
    </source>
</evidence>
<dbReference type="GO" id="GO:0004721">
    <property type="term" value="F:phosphoprotein phosphatase activity"/>
    <property type="evidence" value="ECO:0007669"/>
    <property type="project" value="InterPro"/>
</dbReference>
<dbReference type="AlphaFoldDB" id="A0A0D1ZX20"/>
<dbReference type="PROSITE" id="PS50056">
    <property type="entry name" value="TYR_PHOSPHATASE_2"/>
    <property type="match status" value="1"/>
</dbReference>
<sequence length="414" mass="45048">MPQDSAPENPTAPYQPYQDAIPPENAPISSANGTLISPDERDKELLQDSTRADRAATPEPDEAHIEFPPGLPTPPFIHVEGIPNFRDLGGYQCQPPPSASSSDGKVYQLRKGILYRCAHPTHLTPQGLETLTQRLGVTTLFDLRSQPEITRLAGNVASSPKSLYPLADPSTGTVGSHPSTPGLTRKFTPVYQTEDYGPVALARKLQWYTATHDAQHSTLGFSYSEGFVHAYRDIAAHGASAYTAIFKHILEHGETSPLAFHCAAGKDRTGVFGALIMRLVGVDEDTICWEYALTEPGLGRWREQFIQRISRTGLGGGGSKLSSEEKTASEKNAVSREEAARICGSRAGNMRAWLDTVLDGEFGGVDRYLTEKCGLTTEQIDRLRTILSVPVPEGHEVTRRSEIAGWTPEGGVQD</sequence>
<protein>
    <recommendedName>
        <fullName evidence="2">Tyrosine specific protein phosphatases domain-containing protein</fullName>
    </recommendedName>
</protein>
<dbReference type="SUPFAM" id="SSF52799">
    <property type="entry name" value="(Phosphotyrosine protein) phosphatases II"/>
    <property type="match status" value="1"/>
</dbReference>
<feature type="domain" description="Tyrosine specific protein phosphatases" evidence="2">
    <location>
        <begin position="225"/>
        <end position="306"/>
    </location>
</feature>
<name>A0A0D1ZX20_EXOME</name>
<dbReference type="PANTHER" id="PTHR31126">
    <property type="entry name" value="TYROSINE-PROTEIN PHOSPHATASE"/>
    <property type="match status" value="1"/>
</dbReference>
<dbReference type="Proteomes" id="UP000054302">
    <property type="component" value="Unassembled WGS sequence"/>
</dbReference>
<organism evidence="3 4">
    <name type="scientific">Exophiala mesophila</name>
    <name type="common">Black yeast-like fungus</name>
    <dbReference type="NCBI Taxonomy" id="212818"/>
    <lineage>
        <taxon>Eukaryota</taxon>
        <taxon>Fungi</taxon>
        <taxon>Dikarya</taxon>
        <taxon>Ascomycota</taxon>
        <taxon>Pezizomycotina</taxon>
        <taxon>Eurotiomycetes</taxon>
        <taxon>Chaetothyriomycetidae</taxon>
        <taxon>Chaetothyriales</taxon>
        <taxon>Herpotrichiellaceae</taxon>
        <taxon>Exophiala</taxon>
    </lineage>
</organism>
<dbReference type="OrthoDB" id="449382at2759"/>
<dbReference type="InterPro" id="IPR016130">
    <property type="entry name" value="Tyr_Pase_AS"/>
</dbReference>
<dbReference type="InterPro" id="IPR029021">
    <property type="entry name" value="Prot-tyrosine_phosphatase-like"/>
</dbReference>
<dbReference type="HOGENOM" id="CLU_057546_1_3_1"/>
<gene>
    <name evidence="3" type="ORF">PV10_05913</name>
</gene>
<reference evidence="3 4" key="1">
    <citation type="submission" date="2015-01" db="EMBL/GenBank/DDBJ databases">
        <title>The Genome Sequence of Exophiala mesophila CBS40295.</title>
        <authorList>
            <consortium name="The Broad Institute Genomics Platform"/>
            <person name="Cuomo C."/>
            <person name="de Hoog S."/>
            <person name="Gorbushina A."/>
            <person name="Stielow B."/>
            <person name="Teixiera M."/>
            <person name="Abouelleil A."/>
            <person name="Chapman S.B."/>
            <person name="Priest M."/>
            <person name="Young S.K."/>
            <person name="Wortman J."/>
            <person name="Nusbaum C."/>
            <person name="Birren B."/>
        </authorList>
    </citation>
    <scope>NUCLEOTIDE SEQUENCE [LARGE SCALE GENOMIC DNA]</scope>
    <source>
        <strain evidence="3 4">CBS 40295</strain>
    </source>
</reference>
<dbReference type="EMBL" id="KN847523">
    <property type="protein sequence ID" value="KIV91368.1"/>
    <property type="molecule type" value="Genomic_DNA"/>
</dbReference>
<dbReference type="Gene3D" id="3.90.190.10">
    <property type="entry name" value="Protein tyrosine phosphatase superfamily"/>
    <property type="match status" value="1"/>
</dbReference>
<dbReference type="RefSeq" id="XP_016222942.1">
    <property type="nucleotide sequence ID" value="XM_016370649.1"/>
</dbReference>
<evidence type="ECO:0000313" key="4">
    <source>
        <dbReference type="Proteomes" id="UP000054302"/>
    </source>
</evidence>
<dbReference type="Pfam" id="PF13350">
    <property type="entry name" value="Y_phosphatase3"/>
    <property type="match status" value="1"/>
</dbReference>
<evidence type="ECO:0000256" key="1">
    <source>
        <dbReference type="SAM" id="MobiDB-lite"/>
    </source>
</evidence>
<dbReference type="OMA" id="TICWEYA"/>
<evidence type="ECO:0000259" key="2">
    <source>
        <dbReference type="PROSITE" id="PS50056"/>
    </source>
</evidence>
<dbReference type="VEuPathDB" id="FungiDB:PV10_05913"/>
<dbReference type="PROSITE" id="PS00383">
    <property type="entry name" value="TYR_PHOSPHATASE_1"/>
    <property type="match status" value="1"/>
</dbReference>
<dbReference type="PANTHER" id="PTHR31126:SF1">
    <property type="entry name" value="TYROSINE SPECIFIC PROTEIN PHOSPHATASES DOMAIN-CONTAINING PROTEIN"/>
    <property type="match status" value="1"/>
</dbReference>
<dbReference type="InterPro" id="IPR026893">
    <property type="entry name" value="Tyr/Ser_Pase_IphP-type"/>
</dbReference>
<feature type="compositionally biased region" description="Basic and acidic residues" evidence="1">
    <location>
        <begin position="38"/>
        <end position="65"/>
    </location>
</feature>
<dbReference type="InterPro" id="IPR000387">
    <property type="entry name" value="Tyr_Pase_dom"/>
</dbReference>